<evidence type="ECO:0000313" key="1">
    <source>
        <dbReference type="EMBL" id="KYL04788.1"/>
    </source>
</evidence>
<gene>
    <name evidence="1" type="ORF">A2J07_10365</name>
</gene>
<protein>
    <submittedName>
        <fullName evidence="1">Uncharacterized protein</fullName>
    </submittedName>
</protein>
<dbReference type="RefSeq" id="WP_062623738.1">
    <property type="nucleotide sequence ID" value="NZ_CAXOUR010000005.1"/>
</dbReference>
<dbReference type="AlphaFoldDB" id="A0A162J010"/>
<name>A0A162J010_9FUSO</name>
<dbReference type="Proteomes" id="UP000075816">
    <property type="component" value="Unassembled WGS sequence"/>
</dbReference>
<comment type="caution">
    <text evidence="1">The sequence shown here is derived from an EMBL/GenBank/DDBJ whole genome shotgun (WGS) entry which is preliminary data.</text>
</comment>
<organism evidence="1 2">
    <name type="scientific">Fusobacterium necrophorum subsp. funduliforme</name>
    <dbReference type="NCBI Taxonomy" id="143387"/>
    <lineage>
        <taxon>Bacteria</taxon>
        <taxon>Fusobacteriati</taxon>
        <taxon>Fusobacteriota</taxon>
        <taxon>Fusobacteriia</taxon>
        <taxon>Fusobacteriales</taxon>
        <taxon>Fusobacteriaceae</taxon>
        <taxon>Fusobacterium</taxon>
    </lineage>
</organism>
<dbReference type="EMBL" id="LVEA01000029">
    <property type="protein sequence ID" value="KYL04788.1"/>
    <property type="molecule type" value="Genomic_DNA"/>
</dbReference>
<reference evidence="1 2" key="1">
    <citation type="submission" date="2016-03" db="EMBL/GenBank/DDBJ databases">
        <title>Comparative genomics of human isolates of Fusobacterium necrophorum.</title>
        <authorList>
            <person name="Jensen A."/>
            <person name="Bank S."/>
            <person name="Andersen P.S."/>
            <person name="Kristensen L.H."/>
            <person name="Prag J."/>
        </authorList>
    </citation>
    <scope>NUCLEOTIDE SEQUENCE [LARGE SCALE GENOMIC DNA]</scope>
    <source>
        <strain evidence="1 2">LS_1264</strain>
    </source>
</reference>
<proteinExistence type="predicted"/>
<evidence type="ECO:0000313" key="2">
    <source>
        <dbReference type="Proteomes" id="UP000075816"/>
    </source>
</evidence>
<sequence length="75" mass="9131">MKLKLRKLRKKKELKKFYKGALSLTKYLEENIRRKGMDLVYKCRDCGHKMKVCMRYIHLKYEIIPKAKKRGGKNR</sequence>
<accession>A0A162J010</accession>
<dbReference type="KEGG" id="fnf:BSQ88_07845"/>